<dbReference type="Proteomes" id="UP000207598">
    <property type="component" value="Unassembled WGS sequence"/>
</dbReference>
<evidence type="ECO:0000313" key="1">
    <source>
        <dbReference type="EMBL" id="SMX33202.1"/>
    </source>
</evidence>
<reference evidence="1 2" key="1">
    <citation type="submission" date="2017-05" db="EMBL/GenBank/DDBJ databases">
        <authorList>
            <person name="Song R."/>
            <person name="Chenine A.L."/>
            <person name="Ruprecht R.M."/>
        </authorList>
    </citation>
    <scope>NUCLEOTIDE SEQUENCE [LARGE SCALE GENOMIC DNA]</scope>
    <source>
        <strain evidence="1 2">CECT 8898</strain>
    </source>
</reference>
<evidence type="ECO:0008006" key="3">
    <source>
        <dbReference type="Google" id="ProtNLM"/>
    </source>
</evidence>
<keyword evidence="2" id="KW-1185">Reference proteome</keyword>
<dbReference type="PANTHER" id="PTHR30143">
    <property type="entry name" value="ACID HYDRATASE"/>
    <property type="match status" value="1"/>
</dbReference>
<dbReference type="Gene3D" id="3.90.850.10">
    <property type="entry name" value="Fumarylacetoacetase-like, C-terminal domain"/>
    <property type="match status" value="1"/>
</dbReference>
<dbReference type="SUPFAM" id="SSF56529">
    <property type="entry name" value="FAH"/>
    <property type="match status" value="1"/>
</dbReference>
<evidence type="ECO:0000313" key="2">
    <source>
        <dbReference type="Proteomes" id="UP000207598"/>
    </source>
</evidence>
<dbReference type="OrthoDB" id="9792137at2"/>
<organism evidence="1 2">
    <name type="scientific">Maliponia aquimaris</name>
    <dbReference type="NCBI Taxonomy" id="1673631"/>
    <lineage>
        <taxon>Bacteria</taxon>
        <taxon>Pseudomonadati</taxon>
        <taxon>Pseudomonadota</taxon>
        <taxon>Alphaproteobacteria</taxon>
        <taxon>Rhodobacterales</taxon>
        <taxon>Paracoccaceae</taxon>
        <taxon>Maliponia</taxon>
    </lineage>
</organism>
<dbReference type="GO" id="GO:0005737">
    <property type="term" value="C:cytoplasm"/>
    <property type="evidence" value="ECO:0007669"/>
    <property type="project" value="TreeGrafter"/>
</dbReference>
<proteinExistence type="predicted"/>
<dbReference type="GO" id="GO:0008684">
    <property type="term" value="F:2-oxopent-4-enoate hydratase activity"/>
    <property type="evidence" value="ECO:0007669"/>
    <property type="project" value="TreeGrafter"/>
</dbReference>
<sequence length="239" mass="24704">MTLAQTFADALIEAHRSGTRADAAALQAPDYAQALEIQRRVQATLGPVGGFKVGTRPEGAPMMAPISAAKVARSGAARTVNGRMGIELEVGLELLTDPVPDMMANPQRHFRPCVLIEIVDTRLTGADDNAAMKLADMQINDGMVVGPALDDWDGSDFGTATARLTCGETTVVDGPVSVPGGSALKNLALLLDNLGDHCGGLAKGQIVITGSVSGLAWFPAGTDVDGWIEGLGAVSCRLV</sequence>
<name>A0A238JTQ3_9RHOB</name>
<accession>A0A238JTQ3</accession>
<dbReference type="InterPro" id="IPR036663">
    <property type="entry name" value="Fumarylacetoacetase_C_sf"/>
</dbReference>
<dbReference type="RefSeq" id="WP_094019289.1">
    <property type="nucleotide sequence ID" value="NZ_FXYF01000001.1"/>
</dbReference>
<dbReference type="PANTHER" id="PTHR30143:SF0">
    <property type="entry name" value="2-KETO-4-PENTENOATE HYDRATASE"/>
    <property type="match status" value="1"/>
</dbReference>
<dbReference type="InterPro" id="IPR050772">
    <property type="entry name" value="Hydratase-Decarb/MhpD_sf"/>
</dbReference>
<dbReference type="AlphaFoldDB" id="A0A238JTQ3"/>
<dbReference type="EMBL" id="FXYF01000001">
    <property type="protein sequence ID" value="SMX33202.1"/>
    <property type="molecule type" value="Genomic_DNA"/>
</dbReference>
<gene>
    <name evidence="1" type="ORF">MAA8898_00417</name>
</gene>
<protein>
    <recommendedName>
        <fullName evidence="3">2-keto-4-pentenoate hydratase</fullName>
    </recommendedName>
</protein>